<proteinExistence type="predicted"/>
<sequence length="102" mass="11540">MSEPDDSKLMGRLHGEQFEPKHEDNMLQRLIYMLLIAIMISLAQTVLGAATLVQFVIMLANKKQPNERLADFGTDLGIWIAKAARFQTAASNVKPWPWTELD</sequence>
<feature type="transmembrane region" description="Helical" evidence="1">
    <location>
        <begin position="30"/>
        <end position="59"/>
    </location>
</feature>
<organism evidence="2 3">
    <name type="scientific">Pseudohalocynthiibacter aestuariivivens</name>
    <dbReference type="NCBI Taxonomy" id="1591409"/>
    <lineage>
        <taxon>Bacteria</taxon>
        <taxon>Pseudomonadati</taxon>
        <taxon>Pseudomonadota</taxon>
        <taxon>Alphaproteobacteria</taxon>
        <taxon>Rhodobacterales</taxon>
        <taxon>Paracoccaceae</taxon>
        <taxon>Pseudohalocynthiibacter</taxon>
    </lineage>
</organism>
<dbReference type="Proteomes" id="UP001589683">
    <property type="component" value="Unassembled WGS sequence"/>
</dbReference>
<name>A0ABV5JG39_9RHOB</name>
<evidence type="ECO:0000256" key="1">
    <source>
        <dbReference type="SAM" id="Phobius"/>
    </source>
</evidence>
<dbReference type="Pfam" id="PF14333">
    <property type="entry name" value="DUF4389"/>
    <property type="match status" value="1"/>
</dbReference>
<gene>
    <name evidence="2" type="ORF">ACFFUT_11640</name>
</gene>
<keyword evidence="1" id="KW-1133">Transmembrane helix</keyword>
<evidence type="ECO:0000313" key="2">
    <source>
        <dbReference type="EMBL" id="MFB9232436.1"/>
    </source>
</evidence>
<dbReference type="RefSeq" id="WP_213887929.1">
    <property type="nucleotide sequence ID" value="NZ_JAGFNU010000002.1"/>
</dbReference>
<dbReference type="EMBL" id="JBHMEA010000039">
    <property type="protein sequence ID" value="MFB9232436.1"/>
    <property type="molecule type" value="Genomic_DNA"/>
</dbReference>
<protein>
    <submittedName>
        <fullName evidence="2">DUF4389 domain-containing protein</fullName>
    </submittedName>
</protein>
<keyword evidence="1" id="KW-0472">Membrane</keyword>
<keyword evidence="1" id="KW-0812">Transmembrane</keyword>
<evidence type="ECO:0000313" key="3">
    <source>
        <dbReference type="Proteomes" id="UP001589683"/>
    </source>
</evidence>
<reference evidence="2 3" key="1">
    <citation type="submission" date="2024-09" db="EMBL/GenBank/DDBJ databases">
        <authorList>
            <person name="Sun Q."/>
            <person name="Mori K."/>
        </authorList>
    </citation>
    <scope>NUCLEOTIDE SEQUENCE [LARGE SCALE GENOMIC DNA]</scope>
    <source>
        <strain evidence="2 3">CECT 8726</strain>
    </source>
</reference>
<comment type="caution">
    <text evidence="2">The sequence shown here is derived from an EMBL/GenBank/DDBJ whole genome shotgun (WGS) entry which is preliminary data.</text>
</comment>
<accession>A0ABV5JG39</accession>
<dbReference type="InterPro" id="IPR025498">
    <property type="entry name" value="DUF4389"/>
</dbReference>
<keyword evidence="3" id="KW-1185">Reference proteome</keyword>